<proteinExistence type="predicted"/>
<accession>A0ACC0GWK2</accession>
<evidence type="ECO:0000313" key="1">
    <source>
        <dbReference type="EMBL" id="KAI8005101.1"/>
    </source>
</evidence>
<sequence length="213" mass="24859">MVEEQKLRYLQLLLKSKNENSADKYVTAIRLLEQEACRCYAEPISLTVYEMIEMMLLEGCFIIELMQKFEMEFLRDKNDSIFEMNWMVNSLQGDLMLLESQLPFLILCKLFPSSSYRECVNGNSNFKLMLLIEEDASNRKGNWSFIPNTTELREAGLKVEKVVEEGNLLAIKFQTGVLQIPPLTIEDMTESFFRNLIAYEQYCIDNHLSYVPD</sequence>
<evidence type="ECO:0000313" key="2">
    <source>
        <dbReference type="Proteomes" id="UP001060215"/>
    </source>
</evidence>
<comment type="caution">
    <text evidence="1">The sequence shown here is derived from an EMBL/GenBank/DDBJ whole genome shotgun (WGS) entry which is preliminary data.</text>
</comment>
<gene>
    <name evidence="1" type="ORF">LOK49_LG08G02308</name>
</gene>
<dbReference type="EMBL" id="CM045766">
    <property type="protein sequence ID" value="KAI8005101.1"/>
    <property type="molecule type" value="Genomic_DNA"/>
</dbReference>
<reference evidence="1 2" key="1">
    <citation type="journal article" date="2022" name="Plant J.">
        <title>Chromosome-level genome of Camellia lanceoleosa provides a valuable resource for understanding genome evolution and self-incompatibility.</title>
        <authorList>
            <person name="Gong W."/>
            <person name="Xiao S."/>
            <person name="Wang L."/>
            <person name="Liao Z."/>
            <person name="Chang Y."/>
            <person name="Mo W."/>
            <person name="Hu G."/>
            <person name="Li W."/>
            <person name="Zhao G."/>
            <person name="Zhu H."/>
            <person name="Hu X."/>
            <person name="Ji K."/>
            <person name="Xiang X."/>
            <person name="Song Q."/>
            <person name="Yuan D."/>
            <person name="Jin S."/>
            <person name="Zhang L."/>
        </authorList>
    </citation>
    <scope>NUCLEOTIDE SEQUENCE [LARGE SCALE GENOMIC DNA]</scope>
    <source>
        <strain evidence="1">SQ_2022a</strain>
    </source>
</reference>
<name>A0ACC0GWK2_9ERIC</name>
<keyword evidence="2" id="KW-1185">Reference proteome</keyword>
<protein>
    <submittedName>
        <fullName evidence="1">UPF0481 protein</fullName>
    </submittedName>
</protein>
<organism evidence="1 2">
    <name type="scientific">Camellia lanceoleosa</name>
    <dbReference type="NCBI Taxonomy" id="1840588"/>
    <lineage>
        <taxon>Eukaryota</taxon>
        <taxon>Viridiplantae</taxon>
        <taxon>Streptophyta</taxon>
        <taxon>Embryophyta</taxon>
        <taxon>Tracheophyta</taxon>
        <taxon>Spermatophyta</taxon>
        <taxon>Magnoliopsida</taxon>
        <taxon>eudicotyledons</taxon>
        <taxon>Gunneridae</taxon>
        <taxon>Pentapetalae</taxon>
        <taxon>asterids</taxon>
        <taxon>Ericales</taxon>
        <taxon>Theaceae</taxon>
        <taxon>Camellia</taxon>
    </lineage>
</organism>
<dbReference type="Proteomes" id="UP001060215">
    <property type="component" value="Chromosome 9"/>
</dbReference>